<dbReference type="InterPro" id="IPR006047">
    <property type="entry name" value="GH13_cat_dom"/>
</dbReference>
<dbReference type="SMART" id="SM00642">
    <property type="entry name" value="Aamy"/>
    <property type="match status" value="1"/>
</dbReference>
<dbReference type="PANTHER" id="PTHR10357:SF210">
    <property type="entry name" value="MALTODEXTRIN GLUCOSIDASE"/>
    <property type="match status" value="1"/>
</dbReference>
<name>A0A382VKA7_9ZZZZ</name>
<dbReference type="Pfam" id="PF00128">
    <property type="entry name" value="Alpha-amylase"/>
    <property type="match status" value="2"/>
</dbReference>
<proteinExistence type="predicted"/>
<accession>A0A382VKA7</accession>
<reference evidence="4" key="1">
    <citation type="submission" date="2018-05" db="EMBL/GenBank/DDBJ databases">
        <authorList>
            <person name="Lanie J.A."/>
            <person name="Ng W.-L."/>
            <person name="Kazmierczak K.M."/>
            <person name="Andrzejewski T.M."/>
            <person name="Davidsen T.M."/>
            <person name="Wayne K.J."/>
            <person name="Tettelin H."/>
            <person name="Glass J.I."/>
            <person name="Rusch D."/>
            <person name="Podicherti R."/>
            <person name="Tsui H.-C.T."/>
            <person name="Winkler M.E."/>
        </authorList>
    </citation>
    <scope>NUCLEOTIDE SEQUENCE</scope>
</reference>
<keyword evidence="2" id="KW-0326">Glycosidase</keyword>
<dbReference type="InterPro" id="IPR017853">
    <property type="entry name" value="GH"/>
</dbReference>
<keyword evidence="1" id="KW-0378">Hydrolase</keyword>
<feature type="non-terminal residue" evidence="4">
    <location>
        <position position="1"/>
    </location>
</feature>
<sequence length="284" mass="33713">DHENDPDLESLKGTWPYEEITWWEITPWTSDWYEFQPWEKANGYDHRYQFQWRRYGGDIQGIIDKLDYLKELGVNAIYLNPIFESPSSHKYGAKYFHHVDNNFGPDPVGDSIIWETESPENPDTWRWTSADLLFLDLIREVHSRDMHIIIDGVFNHVGIPFWALQDVFDNGKKSEYAEWFKVKQWDDPNTPENEFDYEGWFGIKDLAELKENSDGLLPPIEEHIHAVVKRWMDPNNDGDPSDGIDGWRLDVAELVNINFWKKFRGWVNEINPDAYLTGEVWWED</sequence>
<protein>
    <recommendedName>
        <fullName evidence="3">Glycosyl hydrolase family 13 catalytic domain-containing protein</fullName>
    </recommendedName>
</protein>
<feature type="domain" description="Glycosyl hydrolase family 13 catalytic" evidence="3">
    <location>
        <begin position="50"/>
        <end position="284"/>
    </location>
</feature>
<evidence type="ECO:0000259" key="3">
    <source>
        <dbReference type="SMART" id="SM00642"/>
    </source>
</evidence>
<organism evidence="4">
    <name type="scientific">marine metagenome</name>
    <dbReference type="NCBI Taxonomy" id="408172"/>
    <lineage>
        <taxon>unclassified sequences</taxon>
        <taxon>metagenomes</taxon>
        <taxon>ecological metagenomes</taxon>
    </lineage>
</organism>
<dbReference type="GO" id="GO:0016798">
    <property type="term" value="F:hydrolase activity, acting on glycosyl bonds"/>
    <property type="evidence" value="ECO:0007669"/>
    <property type="project" value="UniProtKB-KW"/>
</dbReference>
<dbReference type="PANTHER" id="PTHR10357">
    <property type="entry name" value="ALPHA-AMYLASE FAMILY MEMBER"/>
    <property type="match status" value="1"/>
</dbReference>
<dbReference type="GO" id="GO:0005975">
    <property type="term" value="P:carbohydrate metabolic process"/>
    <property type="evidence" value="ECO:0007669"/>
    <property type="project" value="InterPro"/>
</dbReference>
<dbReference type="AlphaFoldDB" id="A0A382VKA7"/>
<feature type="non-terminal residue" evidence="4">
    <location>
        <position position="284"/>
    </location>
</feature>
<gene>
    <name evidence="4" type="ORF">METZ01_LOCUS399816</name>
</gene>
<evidence type="ECO:0000313" key="4">
    <source>
        <dbReference type="EMBL" id="SVD46962.1"/>
    </source>
</evidence>
<evidence type="ECO:0000256" key="1">
    <source>
        <dbReference type="ARBA" id="ARBA00022801"/>
    </source>
</evidence>
<dbReference type="EMBL" id="UINC01152662">
    <property type="protein sequence ID" value="SVD46962.1"/>
    <property type="molecule type" value="Genomic_DNA"/>
</dbReference>
<dbReference type="SUPFAM" id="SSF51445">
    <property type="entry name" value="(Trans)glycosidases"/>
    <property type="match status" value="1"/>
</dbReference>
<dbReference type="Gene3D" id="3.20.20.80">
    <property type="entry name" value="Glycosidases"/>
    <property type="match status" value="1"/>
</dbReference>
<evidence type="ECO:0000256" key="2">
    <source>
        <dbReference type="ARBA" id="ARBA00023295"/>
    </source>
</evidence>